<dbReference type="Gene3D" id="1.10.510.10">
    <property type="entry name" value="Transferase(Phosphotransferase) domain 1"/>
    <property type="match status" value="1"/>
</dbReference>
<dbReference type="InterPro" id="IPR008266">
    <property type="entry name" value="Tyr_kinase_AS"/>
</dbReference>
<keyword evidence="3 4" id="KW-0067">ATP-binding</keyword>
<dbReference type="GO" id="GO:0005737">
    <property type="term" value="C:cytoplasm"/>
    <property type="evidence" value="ECO:0007669"/>
    <property type="project" value="TreeGrafter"/>
</dbReference>
<dbReference type="PANTHER" id="PTHR16305:SF28">
    <property type="entry name" value="GUANYLATE CYCLASE DOMAIN-CONTAINING PROTEIN"/>
    <property type="match status" value="1"/>
</dbReference>
<dbReference type="Gene3D" id="3.30.200.20">
    <property type="entry name" value="Phosphorylase Kinase, domain 1"/>
    <property type="match status" value="1"/>
</dbReference>
<feature type="binding site" evidence="4">
    <location>
        <position position="41"/>
    </location>
    <ligand>
        <name>ATP</name>
        <dbReference type="ChEBI" id="CHEBI:30616"/>
    </ligand>
</feature>
<evidence type="ECO:0000313" key="8">
    <source>
        <dbReference type="Proteomes" id="UP000321046"/>
    </source>
</evidence>
<dbReference type="GO" id="GO:0016020">
    <property type="term" value="C:membrane"/>
    <property type="evidence" value="ECO:0007669"/>
    <property type="project" value="UniProtKB-SubCell"/>
</dbReference>
<evidence type="ECO:0000256" key="5">
    <source>
        <dbReference type="SAM" id="MobiDB-lite"/>
    </source>
</evidence>
<dbReference type="Pfam" id="PF00069">
    <property type="entry name" value="Pkinase"/>
    <property type="match status" value="1"/>
</dbReference>
<dbReference type="GO" id="GO:0004672">
    <property type="term" value="F:protein kinase activity"/>
    <property type="evidence" value="ECO:0007669"/>
    <property type="project" value="InterPro"/>
</dbReference>
<dbReference type="RefSeq" id="WP_146973616.1">
    <property type="nucleotide sequence ID" value="NZ_VOSL01000025.1"/>
</dbReference>
<evidence type="ECO:0000256" key="3">
    <source>
        <dbReference type="ARBA" id="ARBA00022840"/>
    </source>
</evidence>
<keyword evidence="7" id="KW-0418">Kinase</keyword>
<dbReference type="Gene3D" id="3.40.50.300">
    <property type="entry name" value="P-loop containing nucleotide triphosphate hydrolases"/>
    <property type="match status" value="1"/>
</dbReference>
<dbReference type="InterPro" id="IPR000719">
    <property type="entry name" value="Prot_kinase_dom"/>
</dbReference>
<evidence type="ECO:0000313" key="7">
    <source>
        <dbReference type="EMBL" id="TXD39837.1"/>
    </source>
</evidence>
<organism evidence="7 8">
    <name type="scientific">Lujinxingia vulgaris</name>
    <dbReference type="NCBI Taxonomy" id="2600176"/>
    <lineage>
        <taxon>Bacteria</taxon>
        <taxon>Deltaproteobacteria</taxon>
        <taxon>Bradymonadales</taxon>
        <taxon>Lujinxingiaceae</taxon>
        <taxon>Lujinxingia</taxon>
    </lineage>
</organism>
<dbReference type="InterPro" id="IPR041664">
    <property type="entry name" value="AAA_16"/>
</dbReference>
<sequence length="1464" mass="160911">MSEPFGTYMLGERIGVGGMAEVFLARSVGAEGVEKTLVIKKILPELATDERFVEMFIAEAKIAMGLNHPNVVQIYDFGKVGRDYYLAMEHVDGVDLGHLLRAGQRAGRPLALGDALFVAIELARGLDYAHRRTDGFGRSLELVHRDVSPQNVLISRDGAVKLVDFGIAKATSVREDRPGLVKGKYRYMSPEQARGEEVDQRSDLFSLGALMFELVCGRPLFRAESTEDLLSLVTGAVVPDIKAIHPQTPEALEHLMYKALSRERDERPASAREMQRAMTRVLYGLSEIHDEMTLAQHLREVSPHLDPEGRRGESASVGAQPSVSTVVGRTQVARAGASARAASLRTSLQVTPAMVQRRKEVVTIAGKLEGLAELERALSPERWRHLGAELTRIVDAIAFKNDGVLHRIDAAGFVVVLGLPISSENDGVRAARVARDLHEAVAGMNFSLDVPLLVSLGIATSEVLIEHPSSGLKQGYRWEYLERGDDDARSLAAAAMARETLIGPQVFQRVRRAFYCEAIQPMAGNDEVGAGGATAGGAGAAAYRLVGPKSARDRIKELRRSVTSFYGRDVERRVVRQAYRRVAMDRRAGALMLVGPAGVGKSALLEEFLAGFDGGQARVLRAVASPYERDQPLGSAAAFFAEALGLGPRDDLRQLAARLEKVIETIFSQEDEDERELLFDSMATVFGVPVSERAFSRLDREERQRRIYLSLSKLVSGFASSGPVIIAIDDAHYIDPVMLEFTARYFETDRDVPVFMVCTARDLGPHTESDAWRRLLESPRVAFETVGELSGRESRRLVRDLLRLDVGEDQALVEEVLSRTGGNPLYIREVVEAIRDRVGFGLATDSVELSDEAVWLPASVEGIIDAKLERLPSEARAVLVRVALFGVPFERARAERLLEQPCGEAIARLVEEGILEEVGAEGSLRYRFCNELTREVAARGLLPEHAAQLHGRIASELIARDGQGGARRSALIARHLEACGDAEGARSYYVGAAREASRLVGAQVCVRHCERVLEMGGAPVDELIEVLLLKEEACQELGDDAGARSALNALEELVTRGDANERASEVWLRQARYCFQRASFREARDYLRRAEEVAQRQDDCISLAQAARQRAVIDLTEGHRDGALEVVDAGLLLLDEASIHQVDKRRAGEAAVELYTVRGVVLRQTGRHREALIAYDRALSRARELELPRHQRQILTNSGLALAYVGRFAAAMARYESALAMCRQLGHRRDEALLLVNIGHVNFLLGQTRQAISEIQRGLHLARRTAYTTTEADGQISLGLCYLELGQTEQAEQALHEGLRLADSIPHAYLAVCATLALAQVKLQGGGPSDARVALLQAEDALERADQADMRWGKAFALSLMARSHARQDRLEQAIALSRQALAMLDAIEIYGEDEVHFAHASLLAQVGDAALDDERVRSLRRAQAVVRERAAAIDDERLRRDYLARPLNARIMDALADAESVED</sequence>
<evidence type="ECO:0000256" key="2">
    <source>
        <dbReference type="ARBA" id="ARBA00022741"/>
    </source>
</evidence>
<dbReference type="GO" id="GO:0004016">
    <property type="term" value="F:adenylate cyclase activity"/>
    <property type="evidence" value="ECO:0007669"/>
    <property type="project" value="TreeGrafter"/>
</dbReference>
<name>A0A5C6XEK6_9DELT</name>
<feature type="region of interest" description="Disordered" evidence="5">
    <location>
        <begin position="304"/>
        <end position="323"/>
    </location>
</feature>
<dbReference type="GO" id="GO:0005524">
    <property type="term" value="F:ATP binding"/>
    <property type="evidence" value="ECO:0007669"/>
    <property type="project" value="UniProtKB-UniRule"/>
</dbReference>
<dbReference type="Gene3D" id="3.30.70.1230">
    <property type="entry name" value="Nucleotide cyclase"/>
    <property type="match status" value="1"/>
</dbReference>
<feature type="domain" description="Protein kinase" evidence="6">
    <location>
        <begin position="8"/>
        <end position="281"/>
    </location>
</feature>
<dbReference type="InterPro" id="IPR003593">
    <property type="entry name" value="AAA+_ATPase"/>
</dbReference>
<dbReference type="PANTHER" id="PTHR16305">
    <property type="entry name" value="TESTICULAR SOLUBLE ADENYLYL CYCLASE"/>
    <property type="match status" value="1"/>
</dbReference>
<dbReference type="InterPro" id="IPR011009">
    <property type="entry name" value="Kinase-like_dom_sf"/>
</dbReference>
<dbReference type="InterPro" id="IPR027417">
    <property type="entry name" value="P-loop_NTPase"/>
</dbReference>
<proteinExistence type="predicted"/>
<feature type="compositionally biased region" description="Basic and acidic residues" evidence="5">
    <location>
        <begin position="304"/>
        <end position="313"/>
    </location>
</feature>
<dbReference type="CDD" id="cd14014">
    <property type="entry name" value="STKc_PknB_like"/>
    <property type="match status" value="1"/>
</dbReference>
<dbReference type="PROSITE" id="PS50011">
    <property type="entry name" value="PROTEIN_KINASE_DOM"/>
    <property type="match status" value="1"/>
</dbReference>
<reference evidence="7 8" key="1">
    <citation type="submission" date="2019-08" db="EMBL/GenBank/DDBJ databases">
        <title>Bradymonadales sp. TMQ2.</title>
        <authorList>
            <person name="Liang Q."/>
        </authorList>
    </citation>
    <scope>NUCLEOTIDE SEQUENCE [LARGE SCALE GENOMIC DNA]</scope>
    <source>
        <strain evidence="7 8">TMQ2</strain>
    </source>
</reference>
<dbReference type="SUPFAM" id="SSF55073">
    <property type="entry name" value="Nucleotide cyclase"/>
    <property type="match status" value="1"/>
</dbReference>
<dbReference type="PROSITE" id="PS00107">
    <property type="entry name" value="PROTEIN_KINASE_ATP"/>
    <property type="match status" value="1"/>
</dbReference>
<dbReference type="Gene3D" id="1.25.40.10">
    <property type="entry name" value="Tetratricopeptide repeat domain"/>
    <property type="match status" value="2"/>
</dbReference>
<dbReference type="Pfam" id="PF13424">
    <property type="entry name" value="TPR_12"/>
    <property type="match status" value="1"/>
</dbReference>
<dbReference type="EMBL" id="VOSL01000025">
    <property type="protein sequence ID" value="TXD39837.1"/>
    <property type="molecule type" value="Genomic_DNA"/>
</dbReference>
<dbReference type="SUPFAM" id="SSF48452">
    <property type="entry name" value="TPR-like"/>
    <property type="match status" value="2"/>
</dbReference>
<accession>A0A5C6XEK6</accession>
<protein>
    <submittedName>
        <fullName evidence="7">Protein kinase</fullName>
    </submittedName>
</protein>
<dbReference type="Proteomes" id="UP000321046">
    <property type="component" value="Unassembled WGS sequence"/>
</dbReference>
<dbReference type="Pfam" id="PF13191">
    <property type="entry name" value="AAA_16"/>
    <property type="match status" value="1"/>
</dbReference>
<evidence type="ECO:0000259" key="6">
    <source>
        <dbReference type="PROSITE" id="PS50011"/>
    </source>
</evidence>
<dbReference type="InterPro" id="IPR017441">
    <property type="entry name" value="Protein_kinase_ATP_BS"/>
</dbReference>
<gene>
    <name evidence="7" type="ORF">FRC96_06085</name>
</gene>
<dbReference type="InterPro" id="IPR029787">
    <property type="entry name" value="Nucleotide_cyclase"/>
</dbReference>
<keyword evidence="2 4" id="KW-0547">Nucleotide-binding</keyword>
<keyword evidence="7" id="KW-0808">Transferase</keyword>
<dbReference type="SMART" id="SM00028">
    <property type="entry name" value="TPR"/>
    <property type="match status" value="6"/>
</dbReference>
<dbReference type="OrthoDB" id="9801841at2"/>
<dbReference type="InterPro" id="IPR011990">
    <property type="entry name" value="TPR-like_helical_dom_sf"/>
</dbReference>
<evidence type="ECO:0000256" key="1">
    <source>
        <dbReference type="ARBA" id="ARBA00004167"/>
    </source>
</evidence>
<dbReference type="InterPro" id="IPR019734">
    <property type="entry name" value="TPR_rpt"/>
</dbReference>
<comment type="caution">
    <text evidence="7">The sequence shown here is derived from an EMBL/GenBank/DDBJ whole genome shotgun (WGS) entry which is preliminary data.</text>
</comment>
<dbReference type="SUPFAM" id="SSF56112">
    <property type="entry name" value="Protein kinase-like (PK-like)"/>
    <property type="match status" value="1"/>
</dbReference>
<dbReference type="PROSITE" id="PS00109">
    <property type="entry name" value="PROTEIN_KINASE_TYR"/>
    <property type="match status" value="1"/>
</dbReference>
<dbReference type="SMART" id="SM00382">
    <property type="entry name" value="AAA"/>
    <property type="match status" value="1"/>
</dbReference>
<dbReference type="SUPFAM" id="SSF52540">
    <property type="entry name" value="P-loop containing nucleoside triphosphate hydrolases"/>
    <property type="match status" value="1"/>
</dbReference>
<comment type="subcellular location">
    <subcellularLocation>
        <location evidence="1">Membrane</location>
        <topology evidence="1">Single-pass membrane protein</topology>
    </subcellularLocation>
</comment>
<evidence type="ECO:0000256" key="4">
    <source>
        <dbReference type="PROSITE-ProRule" id="PRU10141"/>
    </source>
</evidence>